<dbReference type="OrthoDB" id="117970at2157"/>
<dbReference type="HOGENOM" id="CLU_001265_39_5_2"/>
<evidence type="ECO:0000313" key="9">
    <source>
        <dbReference type="EMBL" id="EHP70242.1"/>
    </source>
</evidence>
<sequence>MGTGSEPSLGEKLRVATIASMGTIIEAYDNFLTALVSTAIWPFVFFPKFNPLVGVLAGVTTFGVGLASRPLGALIFGHFSDRLGRKFSLIWTLVTMGGGTLAIALTPSYQSIGILGGILVIIFRIIQGMGFGGEWGGATAILSEYTLRSRWRALWVSWVPNGVSFGLFFAALAYVLLSLLFPKAEIISFAWRIPFIIGAIVILIGILVRYTLSESPVFSKLLERGDVARAPSIDVLRKYWKKILMLSATWWYVIGNGFLLNTVAVGIMLSTKLTLLEAYTTVIGAAVVGGVTAILGAALADKIGRKKTILISSGITALVSFPYLYLLTSGNFYLDFLAQSMWQGVLFIGQGVGAGALFAESFPTKYRASGVGLSFTFGAAIAGTLVPIVSQTLIALSHGVSKAWPEIATLVFLVALVSFLVGLFIKDTSKVDLEK</sequence>
<keyword evidence="5 7" id="KW-1133">Transmembrane helix</keyword>
<keyword evidence="6 7" id="KW-0472">Membrane</keyword>
<keyword evidence="4 7" id="KW-0812">Transmembrane</keyword>
<feature type="transmembrane region" description="Helical" evidence="7">
    <location>
        <begin position="340"/>
        <end position="359"/>
    </location>
</feature>
<organism evidence="9 10">
    <name type="scientific">Metallosphaera yellowstonensis MK1</name>
    <dbReference type="NCBI Taxonomy" id="671065"/>
    <lineage>
        <taxon>Archaea</taxon>
        <taxon>Thermoproteota</taxon>
        <taxon>Thermoprotei</taxon>
        <taxon>Sulfolobales</taxon>
        <taxon>Sulfolobaceae</taxon>
        <taxon>Metallosphaera</taxon>
    </lineage>
</organism>
<feature type="transmembrane region" description="Helical" evidence="7">
    <location>
        <begin position="153"/>
        <end position="177"/>
    </location>
</feature>
<dbReference type="SUPFAM" id="SSF103473">
    <property type="entry name" value="MFS general substrate transporter"/>
    <property type="match status" value="1"/>
</dbReference>
<dbReference type="PANTHER" id="PTHR43045">
    <property type="entry name" value="SHIKIMATE TRANSPORTER"/>
    <property type="match status" value="1"/>
</dbReference>
<dbReference type="Pfam" id="PF07690">
    <property type="entry name" value="MFS_1"/>
    <property type="match status" value="1"/>
</dbReference>
<dbReference type="AlphaFoldDB" id="H2C1X1"/>
<keyword evidence="10" id="KW-1185">Reference proteome</keyword>
<dbReference type="RefSeq" id="WP_009070802.1">
    <property type="nucleotide sequence ID" value="NZ_JH597761.1"/>
</dbReference>
<feature type="transmembrane region" description="Helical" evidence="7">
    <location>
        <begin position="88"/>
        <end position="106"/>
    </location>
</feature>
<comment type="subcellular location">
    <subcellularLocation>
        <location evidence="1">Cell membrane</location>
        <topology evidence="1">Multi-pass membrane protein</topology>
    </subcellularLocation>
</comment>
<evidence type="ECO:0000259" key="8">
    <source>
        <dbReference type="PROSITE" id="PS50850"/>
    </source>
</evidence>
<dbReference type="GO" id="GO:0022857">
    <property type="term" value="F:transmembrane transporter activity"/>
    <property type="evidence" value="ECO:0007669"/>
    <property type="project" value="InterPro"/>
</dbReference>
<dbReference type="InterPro" id="IPR020846">
    <property type="entry name" value="MFS_dom"/>
</dbReference>
<dbReference type="PANTHER" id="PTHR43045:SF1">
    <property type="entry name" value="SHIKIMATE TRANSPORTER"/>
    <property type="match status" value="1"/>
</dbReference>
<feature type="domain" description="Major facilitator superfamily (MFS) profile" evidence="8">
    <location>
        <begin position="15"/>
        <end position="430"/>
    </location>
</feature>
<evidence type="ECO:0000256" key="6">
    <source>
        <dbReference type="ARBA" id="ARBA00023136"/>
    </source>
</evidence>
<protein>
    <submittedName>
        <fullName evidence="9">Sugar phosphate permease</fullName>
    </submittedName>
</protein>
<dbReference type="PROSITE" id="PS50850">
    <property type="entry name" value="MFS"/>
    <property type="match status" value="1"/>
</dbReference>
<dbReference type="eggNOG" id="arCOG02693">
    <property type="taxonomic scope" value="Archaea"/>
</dbReference>
<keyword evidence="2" id="KW-0813">Transport</keyword>
<evidence type="ECO:0000256" key="2">
    <source>
        <dbReference type="ARBA" id="ARBA00022448"/>
    </source>
</evidence>
<dbReference type="Proteomes" id="UP000003980">
    <property type="component" value="Unassembled WGS sequence"/>
</dbReference>
<proteinExistence type="predicted"/>
<feature type="transmembrane region" description="Helical" evidence="7">
    <location>
        <begin position="243"/>
        <end position="269"/>
    </location>
</feature>
<dbReference type="InterPro" id="IPR005829">
    <property type="entry name" value="Sugar_transporter_CS"/>
</dbReference>
<evidence type="ECO:0000313" key="10">
    <source>
        <dbReference type="Proteomes" id="UP000003980"/>
    </source>
</evidence>
<evidence type="ECO:0000256" key="5">
    <source>
        <dbReference type="ARBA" id="ARBA00022989"/>
    </source>
</evidence>
<dbReference type="InterPro" id="IPR011701">
    <property type="entry name" value="MFS"/>
</dbReference>
<gene>
    <name evidence="9" type="ORF">MetMK1DRAFT_00007440</name>
</gene>
<keyword evidence="3" id="KW-1003">Cell membrane</keyword>
<name>H2C1X1_9CREN</name>
<feature type="transmembrane region" description="Helical" evidence="7">
    <location>
        <begin position="112"/>
        <end position="132"/>
    </location>
</feature>
<feature type="transmembrane region" description="Helical" evidence="7">
    <location>
        <begin position="309"/>
        <end position="328"/>
    </location>
</feature>
<evidence type="ECO:0000256" key="3">
    <source>
        <dbReference type="ARBA" id="ARBA00022475"/>
    </source>
</evidence>
<accession>H2C1X1</accession>
<evidence type="ECO:0000256" key="4">
    <source>
        <dbReference type="ARBA" id="ARBA00022692"/>
    </source>
</evidence>
<dbReference type="STRING" id="671065.MetMK1DRAFT_00007440"/>
<feature type="transmembrane region" description="Helical" evidence="7">
    <location>
        <begin position="189"/>
        <end position="212"/>
    </location>
</feature>
<feature type="transmembrane region" description="Helical" evidence="7">
    <location>
        <begin position="281"/>
        <end position="300"/>
    </location>
</feature>
<evidence type="ECO:0000256" key="7">
    <source>
        <dbReference type="SAM" id="Phobius"/>
    </source>
</evidence>
<dbReference type="Gene3D" id="1.20.1250.20">
    <property type="entry name" value="MFS general substrate transporter like domains"/>
    <property type="match status" value="1"/>
</dbReference>
<dbReference type="GO" id="GO:0005886">
    <property type="term" value="C:plasma membrane"/>
    <property type="evidence" value="ECO:0007669"/>
    <property type="project" value="UniProtKB-SubCell"/>
</dbReference>
<feature type="transmembrane region" description="Helical" evidence="7">
    <location>
        <begin position="371"/>
        <end position="395"/>
    </location>
</feature>
<reference evidence="9 10" key="1">
    <citation type="submission" date="2012-01" db="EMBL/GenBank/DDBJ databases">
        <title>Improved High-Quality Draft sequence of Metallosphaera yellowstonensis MK1.</title>
        <authorList>
            <consortium name="US DOE Joint Genome Institute"/>
            <person name="Lucas S."/>
            <person name="Han J."/>
            <person name="Cheng J.-F."/>
            <person name="Goodwin L."/>
            <person name="Pitluck S."/>
            <person name="Peters L."/>
            <person name="Teshima H."/>
            <person name="Detter J.C."/>
            <person name="Han C."/>
            <person name="Tapia R."/>
            <person name="Land M."/>
            <person name="Hauser L."/>
            <person name="Kyrpides N."/>
            <person name="Kozubal M."/>
            <person name="Macur R.E."/>
            <person name="Jay Z."/>
            <person name="Inskeep W."/>
            <person name="Woyke T."/>
        </authorList>
    </citation>
    <scope>NUCLEOTIDE SEQUENCE [LARGE SCALE GENOMIC DNA]</scope>
    <source>
        <strain evidence="9 10">MK1</strain>
    </source>
</reference>
<dbReference type="EMBL" id="JH597761">
    <property type="protein sequence ID" value="EHP70242.1"/>
    <property type="molecule type" value="Genomic_DNA"/>
</dbReference>
<feature type="transmembrane region" description="Helical" evidence="7">
    <location>
        <begin position="52"/>
        <end position="76"/>
    </location>
</feature>
<evidence type="ECO:0000256" key="1">
    <source>
        <dbReference type="ARBA" id="ARBA00004651"/>
    </source>
</evidence>
<dbReference type="PROSITE" id="PS00216">
    <property type="entry name" value="SUGAR_TRANSPORT_1"/>
    <property type="match status" value="1"/>
</dbReference>
<feature type="transmembrane region" description="Helical" evidence="7">
    <location>
        <begin position="407"/>
        <end position="425"/>
    </location>
</feature>
<dbReference type="InterPro" id="IPR036259">
    <property type="entry name" value="MFS_trans_sf"/>
</dbReference>